<dbReference type="AlphaFoldDB" id="A0A9D4MGT0"/>
<name>A0A9D4MGT0_DREPO</name>
<evidence type="ECO:0000313" key="1">
    <source>
        <dbReference type="EMBL" id="KAH3875860.1"/>
    </source>
</evidence>
<protein>
    <submittedName>
        <fullName evidence="1">Uncharacterized protein</fullName>
    </submittedName>
</protein>
<accession>A0A9D4MGT0</accession>
<dbReference type="EMBL" id="JAIWYP010000002">
    <property type="protein sequence ID" value="KAH3875860.1"/>
    <property type="molecule type" value="Genomic_DNA"/>
</dbReference>
<dbReference type="Proteomes" id="UP000828390">
    <property type="component" value="Unassembled WGS sequence"/>
</dbReference>
<proteinExistence type="predicted"/>
<gene>
    <name evidence="1" type="ORF">DPMN_039140</name>
</gene>
<evidence type="ECO:0000313" key="2">
    <source>
        <dbReference type="Proteomes" id="UP000828390"/>
    </source>
</evidence>
<organism evidence="1 2">
    <name type="scientific">Dreissena polymorpha</name>
    <name type="common">Zebra mussel</name>
    <name type="synonym">Mytilus polymorpha</name>
    <dbReference type="NCBI Taxonomy" id="45954"/>
    <lineage>
        <taxon>Eukaryota</taxon>
        <taxon>Metazoa</taxon>
        <taxon>Spiralia</taxon>
        <taxon>Lophotrochozoa</taxon>
        <taxon>Mollusca</taxon>
        <taxon>Bivalvia</taxon>
        <taxon>Autobranchia</taxon>
        <taxon>Heteroconchia</taxon>
        <taxon>Euheterodonta</taxon>
        <taxon>Imparidentia</taxon>
        <taxon>Neoheterodontei</taxon>
        <taxon>Myida</taxon>
        <taxon>Dreissenoidea</taxon>
        <taxon>Dreissenidae</taxon>
        <taxon>Dreissena</taxon>
    </lineage>
</organism>
<reference evidence="1" key="2">
    <citation type="submission" date="2020-11" db="EMBL/GenBank/DDBJ databases">
        <authorList>
            <person name="McCartney M.A."/>
            <person name="Auch B."/>
            <person name="Kono T."/>
            <person name="Mallez S."/>
            <person name="Becker A."/>
            <person name="Gohl D.M."/>
            <person name="Silverstein K.A.T."/>
            <person name="Koren S."/>
            <person name="Bechman K.B."/>
            <person name="Herman A."/>
            <person name="Abrahante J.E."/>
            <person name="Garbe J."/>
        </authorList>
    </citation>
    <scope>NUCLEOTIDE SEQUENCE</scope>
    <source>
        <strain evidence="1">Duluth1</strain>
        <tissue evidence="1">Whole animal</tissue>
    </source>
</reference>
<reference evidence="1" key="1">
    <citation type="journal article" date="2019" name="bioRxiv">
        <title>The Genome of the Zebra Mussel, Dreissena polymorpha: A Resource for Invasive Species Research.</title>
        <authorList>
            <person name="McCartney M.A."/>
            <person name="Auch B."/>
            <person name="Kono T."/>
            <person name="Mallez S."/>
            <person name="Zhang Y."/>
            <person name="Obille A."/>
            <person name="Becker A."/>
            <person name="Abrahante J.E."/>
            <person name="Garbe J."/>
            <person name="Badalamenti J.P."/>
            <person name="Herman A."/>
            <person name="Mangelson H."/>
            <person name="Liachko I."/>
            <person name="Sullivan S."/>
            <person name="Sone E.D."/>
            <person name="Koren S."/>
            <person name="Silverstein K.A.T."/>
            <person name="Beckman K.B."/>
            <person name="Gohl D.M."/>
        </authorList>
    </citation>
    <scope>NUCLEOTIDE SEQUENCE</scope>
    <source>
        <strain evidence="1">Duluth1</strain>
        <tissue evidence="1">Whole animal</tissue>
    </source>
</reference>
<comment type="caution">
    <text evidence="1">The sequence shown here is derived from an EMBL/GenBank/DDBJ whole genome shotgun (WGS) entry which is preliminary data.</text>
</comment>
<keyword evidence="2" id="KW-1185">Reference proteome</keyword>
<sequence>MNLDATILQTESSATILQKESSATICSTSHVLRDSSLQTFRAGEQPYSSVTHTMAKSGRSLDEPEGIPRQDSVSSQQDLVQWDNASVETGTVMSWLGYGSEIIQARKDAYREYGRLWTALACGAGTCIITGSKAEGLTRYLKSDRDIMFVHSTVICIEDGVNADNFSREITVFRSYSRMSYPGHCRLLLERRGKTIHPNIKDALCDDWYGQELLSSDLYGHDCSKVPSAEGAMQHDRAGPSTPLTVSGILRGDVVHAFCYYSPSILSK</sequence>